<dbReference type="Gene3D" id="3.40.47.10">
    <property type="match status" value="1"/>
</dbReference>
<dbReference type="CDD" id="cd00833">
    <property type="entry name" value="PKS"/>
    <property type="match status" value="1"/>
</dbReference>
<dbReference type="InterPro" id="IPR016036">
    <property type="entry name" value="Malonyl_transacylase_ACP-bd"/>
</dbReference>
<dbReference type="Pfam" id="PF16197">
    <property type="entry name" value="KAsynt_C_assoc"/>
    <property type="match status" value="1"/>
</dbReference>
<accession>A0A2U3EQT7</accession>
<evidence type="ECO:0000256" key="5">
    <source>
        <dbReference type="ARBA" id="ARBA00023002"/>
    </source>
</evidence>
<feature type="domain" description="Ketosynthase family 3 (KS3)" evidence="11">
    <location>
        <begin position="229"/>
        <end position="652"/>
    </location>
</feature>
<dbReference type="CDD" id="cd05195">
    <property type="entry name" value="enoyl_red"/>
    <property type="match status" value="1"/>
</dbReference>
<dbReference type="Proteomes" id="UP000245956">
    <property type="component" value="Unassembled WGS sequence"/>
</dbReference>
<dbReference type="InterPro" id="IPR057326">
    <property type="entry name" value="KR_dom"/>
</dbReference>
<dbReference type="Pfam" id="PF00698">
    <property type="entry name" value="Acyl_transf_1"/>
    <property type="match status" value="1"/>
</dbReference>
<dbReference type="CDD" id="cd02440">
    <property type="entry name" value="AdoMet_MTases"/>
    <property type="match status" value="1"/>
</dbReference>
<dbReference type="InterPro" id="IPR001227">
    <property type="entry name" value="Ac_transferase_dom_sf"/>
</dbReference>
<dbReference type="SUPFAM" id="SSF50129">
    <property type="entry name" value="GroES-like"/>
    <property type="match status" value="1"/>
</dbReference>
<evidence type="ECO:0000256" key="8">
    <source>
        <dbReference type="PROSITE-ProRule" id="PRU01363"/>
    </source>
</evidence>
<dbReference type="PANTHER" id="PTHR43775">
    <property type="entry name" value="FATTY ACID SYNTHASE"/>
    <property type="match status" value="1"/>
</dbReference>
<dbReference type="GO" id="GO:0006633">
    <property type="term" value="P:fatty acid biosynthetic process"/>
    <property type="evidence" value="ECO:0007669"/>
    <property type="project" value="TreeGrafter"/>
</dbReference>
<feature type="region of interest" description="Disordered" evidence="9">
    <location>
        <begin position="144"/>
        <end position="228"/>
    </location>
</feature>
<proteinExistence type="predicted"/>
<dbReference type="Gene3D" id="3.40.50.720">
    <property type="entry name" value="NAD(P)-binding Rossmann-like Domain"/>
    <property type="match status" value="1"/>
</dbReference>
<evidence type="ECO:0000256" key="1">
    <source>
        <dbReference type="ARBA" id="ARBA00022450"/>
    </source>
</evidence>
<evidence type="ECO:0000256" key="7">
    <source>
        <dbReference type="ARBA" id="ARBA00023315"/>
    </source>
</evidence>
<dbReference type="GO" id="GO:0004312">
    <property type="term" value="F:fatty acid synthase activity"/>
    <property type="evidence" value="ECO:0007669"/>
    <property type="project" value="TreeGrafter"/>
</dbReference>
<reference evidence="13 14" key="1">
    <citation type="journal article" date="2016" name="Front. Microbiol.">
        <title>Genome and transcriptome sequences reveal the specific parasitism of the nematophagous Purpureocillium lilacinum 36-1.</title>
        <authorList>
            <person name="Xie J."/>
            <person name="Li S."/>
            <person name="Mo C."/>
            <person name="Xiao X."/>
            <person name="Peng D."/>
            <person name="Wang G."/>
            <person name="Xiao Y."/>
        </authorList>
    </citation>
    <scope>NUCLEOTIDE SEQUENCE [LARGE SCALE GENOMIC DNA]</scope>
    <source>
        <strain evidence="13 14">36-1</strain>
    </source>
</reference>
<dbReference type="SMART" id="SM00825">
    <property type="entry name" value="PKS_KS"/>
    <property type="match status" value="1"/>
</dbReference>
<dbReference type="InterPro" id="IPR036736">
    <property type="entry name" value="ACP-like_sf"/>
</dbReference>
<dbReference type="SMART" id="SM00829">
    <property type="entry name" value="PKS_ER"/>
    <property type="match status" value="1"/>
</dbReference>
<dbReference type="InterPro" id="IPR020841">
    <property type="entry name" value="PKS_Beta-ketoAc_synthase_dom"/>
</dbReference>
<dbReference type="FunFam" id="3.40.50.720:FF:000209">
    <property type="entry name" value="Polyketide synthase Pks12"/>
    <property type="match status" value="1"/>
</dbReference>
<dbReference type="Gene3D" id="3.90.180.10">
    <property type="entry name" value="Medium-chain alcohol dehydrogenases, catalytic domain"/>
    <property type="match status" value="1"/>
</dbReference>
<dbReference type="InterPro" id="IPR049552">
    <property type="entry name" value="PKS_DH_N"/>
</dbReference>
<evidence type="ECO:0000256" key="2">
    <source>
        <dbReference type="ARBA" id="ARBA00022553"/>
    </source>
</evidence>
<evidence type="ECO:0000313" key="14">
    <source>
        <dbReference type="Proteomes" id="UP000245956"/>
    </source>
</evidence>
<keyword evidence="6" id="KW-0511">Multifunctional enzyme</keyword>
<dbReference type="Pfam" id="PF02801">
    <property type="entry name" value="Ketoacyl-synt_C"/>
    <property type="match status" value="1"/>
</dbReference>
<dbReference type="InterPro" id="IPR014043">
    <property type="entry name" value="Acyl_transferase_dom"/>
</dbReference>
<feature type="region of interest" description="C-terminal hotdog fold" evidence="8">
    <location>
        <begin position="1254"/>
        <end position="1398"/>
    </location>
</feature>
<dbReference type="Pfam" id="PF21089">
    <property type="entry name" value="PKS_DH_N"/>
    <property type="match status" value="1"/>
</dbReference>
<dbReference type="InterPro" id="IPR036291">
    <property type="entry name" value="NAD(P)-bd_dom_sf"/>
</dbReference>
<dbReference type="InterPro" id="IPR029063">
    <property type="entry name" value="SAM-dependent_MTases_sf"/>
</dbReference>
<dbReference type="InterPro" id="IPR013968">
    <property type="entry name" value="PKS_KR"/>
</dbReference>
<dbReference type="SMART" id="SM00822">
    <property type="entry name" value="PKS_KR"/>
    <property type="match status" value="1"/>
</dbReference>
<dbReference type="Gene3D" id="3.40.366.10">
    <property type="entry name" value="Malonyl-Coenzyme A Acyl Carrier Protein, domain 2"/>
    <property type="match status" value="1"/>
</dbReference>
<keyword evidence="1" id="KW-0596">Phosphopantetheine</keyword>
<dbReference type="InterPro" id="IPR050091">
    <property type="entry name" value="PKS_NRPS_Biosynth_Enz"/>
</dbReference>
<dbReference type="Pfam" id="PF13602">
    <property type="entry name" value="ADH_zinc_N_2"/>
    <property type="match status" value="1"/>
</dbReference>
<dbReference type="SMART" id="SM00826">
    <property type="entry name" value="PKS_DH"/>
    <property type="match status" value="1"/>
</dbReference>
<organism evidence="13 14">
    <name type="scientific">Purpureocillium lilacinum</name>
    <name type="common">Paecilomyces lilacinus</name>
    <dbReference type="NCBI Taxonomy" id="33203"/>
    <lineage>
        <taxon>Eukaryota</taxon>
        <taxon>Fungi</taxon>
        <taxon>Dikarya</taxon>
        <taxon>Ascomycota</taxon>
        <taxon>Pezizomycotina</taxon>
        <taxon>Sordariomycetes</taxon>
        <taxon>Hypocreomycetidae</taxon>
        <taxon>Hypocreales</taxon>
        <taxon>Ophiocordycipitaceae</taxon>
        <taxon>Purpureocillium</taxon>
    </lineage>
</organism>
<dbReference type="InterPro" id="IPR032821">
    <property type="entry name" value="PKS_assoc"/>
</dbReference>
<evidence type="ECO:0000259" key="11">
    <source>
        <dbReference type="PROSITE" id="PS52004"/>
    </source>
</evidence>
<keyword evidence="5" id="KW-0560">Oxidoreductase</keyword>
<dbReference type="Gene3D" id="3.10.129.110">
    <property type="entry name" value="Polyketide synthase dehydratase"/>
    <property type="match status" value="1"/>
</dbReference>
<dbReference type="InterPro" id="IPR011032">
    <property type="entry name" value="GroES-like_sf"/>
</dbReference>
<dbReference type="InterPro" id="IPR049551">
    <property type="entry name" value="PKS_DH_C"/>
</dbReference>
<dbReference type="InterPro" id="IPR013217">
    <property type="entry name" value="Methyltransf_12"/>
</dbReference>
<sequence>MRKLRDGIEVDTWARCDFECGQLTSRVGYCSQFTLRLPGGVIACPTSSLNIWSDENGRAQASGGGIWTEPDAYHIPTCWNHASTAASTRSAQNLTCRARVPISTSQTPPVPLQLVPLQVSFASQVALSHARTWHTADTMGPTAITGNTTSLVSDLPDLSSSRLGNGAANGHGDGAHGVNTNGHLNGNGQANGHTNGHVNGHSNGTTDHSSSRTPTGATNGSHASKSPATEPIAICGMSVRLPGGLHTPQQFWDFLLSKKDARGPVPESRYNVSSYHTEPRKPGSVGTEYGYFLDESIDIATVDTSFFSMRRAEVERTDPQQRQMLEVARECMEDAGEKDYKGRPIGCYMGSFGEDWTEMFAKESQQYGLYRITGYGDFMLPNRVSYEMDLMGPSLIVRTACSSSLVALHEACLAVSRGDCEGAIVGGANLIMAPGMTAAMTEQGVIAPDGSCKTFSADANGYARGEAISAIYIKPLSAAIRDGNPVRAVIRGTASNSDGRGTAGAIQVPNDVAQEAVIRRAYEVAGISDFSETAFVECHGTGTMIGDPLETKAVGRVFGPSGGIQIGSVKPNLGHSEGASGLSSLIKAVMALESRTIPPNIKFNTPNPDIPWESCGLSVPTEPMPWPEARLERISVNSFGIGGSNAHAILDSAQSFGISPISKRPVTSPQLLLYSANTADSLKAMIANYEEYVEKNPDRVGDLAFTLGNRREHLTHRAFSVASPLGAVTTSPVAKAGPAPNVVMVFTGQGAQWPQMGRRLFHSAEFPIFKKTIQALDVHLRSVQNAPDWTIEEELQKPTKTSRLGSAELSQPLCTAIQIALVDTLASIGIEPAAVVGHSSGEVAAAYAAGAITANEAITVAFHRGQVTKLQTKSGAMAAIGMGSTDVREFLQPGVIVACENSPKSVTLAGDSEAVHSVVAKIKEARPDVLARLLQVDKAYHSHHMAEIGDDYHALIENNVSAKNPRKLFFSSVEAKLLTQAQSFGPRYWQKNLESPVLFNSAVTGILRHDIAKNMVLLEVGPHSALAGPLRQIQTQLSDSSPYASALARNQNDVEAFLTAVGKLHVLNVPVHLEKVISKGTVLPDLPRYPWNHSEKFWYESRLSKEWRQREHKYHDLLGVRVPESLEFDVHFRNLFHLDNAPWIRDHKVGDDIVFPFAGYAGMIGEAVRQLTGVEEAFTLRNVVVSTALVLNDGKPVEIMTTMRRHRLTNSLDSDWWEFTIASYNGTTWTKHCFGEAKAHNERGAYAVTKTTLLRKVGTRRCYDSMAKSGLNFGPAFQRLDDVRSDTLTQKATAEVHAGENEGKDYHLHPTVIDASLQLLSVAASKGYADSTTKMMVPTNIEEMCIYRCSENVQVRASASYTPNGSIAGDGQAIAADGKLVLRSTGIRLSIVDDQSDGEASGATARAEWGPHIDFLDVNTLIKPSVDRSEHMPLLTELSQLCMAHTKRVIAGLNTSIAHLHKYRSWIDRQLEAPGLATLATLDRTAIESRVNRIVNELSQTPAVDAAVAIHKIFSNVERIFSGEVEALDLLLSDDTLTKLYVFMDQCDESQFFKHLTHSKPNLRVLEIGAGTGGSTANILQQLTPDGKKLYSKYTYTDISSGFFVAAKERFAAFSNMEYATLDISKDLAEQGFDGRKYDLILATNVIHATRSLNESLRNVRELLDPNGRFLLHELTSTSKWVNYVWGTLAGWWYGEPDGRPDEPYVSVERWAKEFQAAGFRAPDAAVLDSAAPHQLNAMIVARPAIESLPEKRVTVVALNEKSGNAATLLQTLEGRGYAVDRSTLSNLQLSAGRDVIALLDEDGPFFEDADETRLASFQNLVSSLKDAGILWVTGLSQIRCDDPRFAQINGIARGIRSEMLVDFATCEVDSVASSQDKIADVFERFQLRQEDEALKPEFEYAIVDNTVHVGRIHPFAIQEELLVSDSNDAVALRTSKPGRLTALHWARHHIGELEGDQVEVDAYATGLNFKDVLCAMGIVEASENGFGLEAAGIVRRTGPQVKSLQAGDRVMLIGHCAFATRIVVSENLCEKIPDDLAFEDAATMPCVFATSIYSIFNIGNLKKGQSILIHSACGGVGLATIQLAQMVGAEIYATVGNEEKVTYLMETFGLPRNRIFNSRNTSFVDDVLRETNGEGVDLALNSLSGELLHATWKCIAVFGKMVEIGKRDLIGAGKLDLSIFEANRNYCCVDLDQICFRKPTIAKELLGTIVRLFKERHVQPIKPIKVFSSDATLDAFRYMQQGVHLGKIVVAMRDADGQTNLGAAIKERKQPIAFNNSGAYLLVGGLGGLGRSISTWMVERGARHLIYLSRSAGAQRKHQDFAEELSSMGCRVDFVQGDVTNLADVTKAVDKAQGWLRGILQMSMVLSDQNFARMTIQEWKTAVDPKVKGTWNLHNASLAAQAKLDFFVLFSSLSGIIGQPGQTNYAGANTFLDAFSQYRTNKGLPACAINIGAVEEVGYMAEHDALMQKLKSAGGADGTVSERELLEAMGVAMTALSRTTTTNERRATPSNNFCLGFRSNIPLSDPSVRSLWKKDLRMAVFHNSGESGNAAGAGSNDALKSFISQAKSDAALLGKADSAHFLAVEIGKKVFSFLLKSEEDLQTSCSLSDLGMDSLVAIEMRQWWKTVFGFDISVLEMMGMGTLDALGEHAAKGMQKAFHGEGESSN</sequence>
<dbReference type="SUPFAM" id="SSF47336">
    <property type="entry name" value="ACP-like"/>
    <property type="match status" value="1"/>
</dbReference>
<dbReference type="Pfam" id="PF00109">
    <property type="entry name" value="ketoacyl-synt"/>
    <property type="match status" value="1"/>
</dbReference>
<dbReference type="Gene3D" id="3.40.50.150">
    <property type="entry name" value="Vaccinia Virus protein VP39"/>
    <property type="match status" value="1"/>
</dbReference>
<feature type="domain" description="PKS/mFAS DH" evidence="12">
    <location>
        <begin position="1115"/>
        <end position="1398"/>
    </location>
</feature>
<dbReference type="SUPFAM" id="SSF53335">
    <property type="entry name" value="S-adenosyl-L-methionine-dependent methyltransferases"/>
    <property type="match status" value="1"/>
</dbReference>
<dbReference type="InterPro" id="IPR013154">
    <property type="entry name" value="ADH-like_N"/>
</dbReference>
<dbReference type="InterPro" id="IPR016039">
    <property type="entry name" value="Thiolase-like"/>
</dbReference>
<dbReference type="PROSITE" id="PS52004">
    <property type="entry name" value="KS3_2"/>
    <property type="match status" value="1"/>
</dbReference>
<dbReference type="InterPro" id="IPR049900">
    <property type="entry name" value="PKS_mFAS_DH"/>
</dbReference>
<dbReference type="Pfam" id="PF14765">
    <property type="entry name" value="PS-DH"/>
    <property type="match status" value="1"/>
</dbReference>
<dbReference type="Gene3D" id="1.10.1200.10">
    <property type="entry name" value="ACP-like"/>
    <property type="match status" value="1"/>
</dbReference>
<dbReference type="InterPro" id="IPR042104">
    <property type="entry name" value="PKS_dehydratase_sf"/>
</dbReference>
<feature type="compositionally biased region" description="Low complexity" evidence="9">
    <location>
        <begin position="150"/>
        <end position="166"/>
    </location>
</feature>
<dbReference type="PROSITE" id="PS52019">
    <property type="entry name" value="PKS_MFAS_DH"/>
    <property type="match status" value="1"/>
</dbReference>
<keyword evidence="2" id="KW-0597">Phosphoprotein</keyword>
<dbReference type="GO" id="GO:1901336">
    <property type="term" value="P:lactone biosynthetic process"/>
    <property type="evidence" value="ECO:0007669"/>
    <property type="project" value="UniProtKB-ARBA"/>
</dbReference>
<dbReference type="SUPFAM" id="SSF51735">
    <property type="entry name" value="NAD(P)-binding Rossmann-fold domains"/>
    <property type="match status" value="2"/>
</dbReference>
<evidence type="ECO:0000256" key="3">
    <source>
        <dbReference type="ARBA" id="ARBA00022679"/>
    </source>
</evidence>
<feature type="region of interest" description="N-terminal hotdog fold" evidence="8">
    <location>
        <begin position="1115"/>
        <end position="1244"/>
    </location>
</feature>
<dbReference type="InterPro" id="IPR020843">
    <property type="entry name" value="ER"/>
</dbReference>
<feature type="domain" description="Carrier" evidence="10">
    <location>
        <begin position="2579"/>
        <end position="2655"/>
    </location>
</feature>
<dbReference type="SUPFAM" id="SSF53901">
    <property type="entry name" value="Thiolase-like"/>
    <property type="match status" value="1"/>
</dbReference>
<dbReference type="GO" id="GO:0044550">
    <property type="term" value="P:secondary metabolite biosynthetic process"/>
    <property type="evidence" value="ECO:0007669"/>
    <property type="project" value="TreeGrafter"/>
</dbReference>
<dbReference type="InterPro" id="IPR020806">
    <property type="entry name" value="PKS_PP-bd"/>
</dbReference>
<protein>
    <submittedName>
        <fullName evidence="13">Polyketide synthase</fullName>
    </submittedName>
</protein>
<evidence type="ECO:0000259" key="12">
    <source>
        <dbReference type="PROSITE" id="PS52019"/>
    </source>
</evidence>
<feature type="active site" description="Proton acceptor; for dehydratase activity" evidence="8">
    <location>
        <position position="1147"/>
    </location>
</feature>
<dbReference type="InterPro" id="IPR009081">
    <property type="entry name" value="PP-bd_ACP"/>
</dbReference>
<dbReference type="EMBL" id="LCWV01000001">
    <property type="protein sequence ID" value="PWI76859.1"/>
    <property type="molecule type" value="Genomic_DNA"/>
</dbReference>
<dbReference type="SMART" id="SM00827">
    <property type="entry name" value="PKS_AT"/>
    <property type="match status" value="1"/>
</dbReference>
<dbReference type="InterPro" id="IPR016035">
    <property type="entry name" value="Acyl_Trfase/lysoPLipase"/>
</dbReference>
<dbReference type="InterPro" id="IPR014030">
    <property type="entry name" value="Ketoacyl_synth_N"/>
</dbReference>
<dbReference type="PROSITE" id="PS50075">
    <property type="entry name" value="CARRIER"/>
    <property type="match status" value="1"/>
</dbReference>
<comment type="caution">
    <text evidence="13">The sequence shown here is derived from an EMBL/GenBank/DDBJ whole genome shotgun (WGS) entry which is preliminary data.</text>
</comment>
<dbReference type="Pfam" id="PF00550">
    <property type="entry name" value="PP-binding"/>
    <property type="match status" value="1"/>
</dbReference>
<evidence type="ECO:0000256" key="9">
    <source>
        <dbReference type="SAM" id="MobiDB-lite"/>
    </source>
</evidence>
<dbReference type="Pfam" id="PF08242">
    <property type="entry name" value="Methyltransf_12"/>
    <property type="match status" value="1"/>
</dbReference>
<keyword evidence="4" id="KW-0521">NADP</keyword>
<feature type="active site" description="Proton donor; for dehydratase activity" evidence="8">
    <location>
        <position position="1314"/>
    </location>
</feature>
<evidence type="ECO:0000256" key="6">
    <source>
        <dbReference type="ARBA" id="ARBA00023268"/>
    </source>
</evidence>
<dbReference type="PANTHER" id="PTHR43775:SF28">
    <property type="entry name" value="SYNTHASE, PUTATIVE-RELATED"/>
    <property type="match status" value="1"/>
</dbReference>
<dbReference type="GO" id="GO:0016491">
    <property type="term" value="F:oxidoreductase activity"/>
    <property type="evidence" value="ECO:0007669"/>
    <property type="project" value="UniProtKB-KW"/>
</dbReference>
<gene>
    <name evidence="13" type="ORF">PCL_04053</name>
</gene>
<evidence type="ECO:0000256" key="4">
    <source>
        <dbReference type="ARBA" id="ARBA00022857"/>
    </source>
</evidence>
<dbReference type="Pfam" id="PF08240">
    <property type="entry name" value="ADH_N"/>
    <property type="match status" value="1"/>
</dbReference>
<name>A0A2U3EQT7_PURLI</name>
<dbReference type="Pfam" id="PF08659">
    <property type="entry name" value="KR"/>
    <property type="match status" value="1"/>
</dbReference>
<dbReference type="SMART" id="SM00823">
    <property type="entry name" value="PKS_PP"/>
    <property type="match status" value="1"/>
</dbReference>
<keyword evidence="7" id="KW-0012">Acyltransferase</keyword>
<dbReference type="InterPro" id="IPR020807">
    <property type="entry name" value="PKS_DH"/>
</dbReference>
<evidence type="ECO:0000313" key="13">
    <source>
        <dbReference type="EMBL" id="PWI76859.1"/>
    </source>
</evidence>
<dbReference type="GO" id="GO:0031177">
    <property type="term" value="F:phosphopantetheine binding"/>
    <property type="evidence" value="ECO:0007669"/>
    <property type="project" value="InterPro"/>
</dbReference>
<dbReference type="SUPFAM" id="SSF55048">
    <property type="entry name" value="Probable ACP-binding domain of malonyl-CoA ACP transacylase"/>
    <property type="match status" value="1"/>
</dbReference>
<evidence type="ECO:0000259" key="10">
    <source>
        <dbReference type="PROSITE" id="PS50075"/>
    </source>
</evidence>
<feature type="compositionally biased region" description="Polar residues" evidence="9">
    <location>
        <begin position="178"/>
        <end position="227"/>
    </location>
</feature>
<dbReference type="InterPro" id="IPR014031">
    <property type="entry name" value="Ketoacyl_synth_C"/>
</dbReference>
<keyword evidence="3" id="KW-0808">Transferase</keyword>
<dbReference type="SUPFAM" id="SSF52151">
    <property type="entry name" value="FabD/lysophospholipase-like"/>
    <property type="match status" value="1"/>
</dbReference>